<dbReference type="EMBL" id="LN483166">
    <property type="protein sequence ID" value="CED84850.1"/>
    <property type="molecule type" value="Genomic_DNA"/>
</dbReference>
<feature type="region of interest" description="Disordered" evidence="1">
    <location>
        <begin position="183"/>
        <end position="246"/>
    </location>
</feature>
<name>A0A0F7SW80_PHARH</name>
<feature type="compositionally biased region" description="Polar residues" evidence="1">
    <location>
        <begin position="183"/>
        <end position="193"/>
    </location>
</feature>
<feature type="compositionally biased region" description="Basic and acidic residues" evidence="1">
    <location>
        <begin position="366"/>
        <end position="378"/>
    </location>
</feature>
<dbReference type="AlphaFoldDB" id="A0A0F7SW80"/>
<feature type="region of interest" description="Disordered" evidence="1">
    <location>
        <begin position="404"/>
        <end position="518"/>
    </location>
</feature>
<accession>A0A0F7SW80</accession>
<organism evidence="2">
    <name type="scientific">Phaffia rhodozyma</name>
    <name type="common">Yeast</name>
    <name type="synonym">Xanthophyllomyces dendrorhous</name>
    <dbReference type="NCBI Taxonomy" id="264483"/>
    <lineage>
        <taxon>Eukaryota</taxon>
        <taxon>Fungi</taxon>
        <taxon>Dikarya</taxon>
        <taxon>Basidiomycota</taxon>
        <taxon>Agaricomycotina</taxon>
        <taxon>Tremellomycetes</taxon>
        <taxon>Cystofilobasidiales</taxon>
        <taxon>Mrakiaceae</taxon>
        <taxon>Phaffia</taxon>
    </lineage>
</organism>
<proteinExistence type="predicted"/>
<sequence length="518" mass="58888">MRYHQPNLENEHRDYKSLLLNLRHQDTLDLRQGLISPLVRYTRKKPARSRASEQRSRLEDESDMDIGEEDEDGYEDKDDEAAWVIEDGVRKRIKGEDKEEGDGRFSDVFGFSLPPLLQARPVLPRIPPEDERTLFPLYVSQLPPPPFETLADEILLLAKKFLKQDRKRCLKVKPTRLPATMDSCQTVEPSLPTSSLCQPPSAQPQPPISPPSLSSQPPSLFPPTSPHHYQPYCPPKSSSQTSSITSKELIHTTRSLLAVTLDGLSKVTPVDTFGTARAKKRKLREAESGWERVLNVLSGLDQDSLDPVVKERTIARLETIYGLRKRNSLDHYADEIDELANDSDLNPGRSKRRDKTRHKRNAPLLTKKERSIQEETRFKSQETLDKQFVPTSLLRPLSVSSCFSSSRGSKGFGSVGSSNLVRASTETDRRARKRTRGISEESTTSSDDIRDEDSDLNSEDKEVEEEEEEEEEEEMDREQEEGEDEAEKLEGTGLTIFHSPFIPPRKRSVERSKDIKES</sequence>
<reference evidence="2" key="1">
    <citation type="submission" date="2014-08" db="EMBL/GenBank/DDBJ databases">
        <authorList>
            <person name="Sharma Rahul"/>
            <person name="Thines Marco"/>
        </authorList>
    </citation>
    <scope>NUCLEOTIDE SEQUENCE</scope>
</reference>
<feature type="region of interest" description="Disordered" evidence="1">
    <location>
        <begin position="340"/>
        <end position="378"/>
    </location>
</feature>
<evidence type="ECO:0000256" key="1">
    <source>
        <dbReference type="SAM" id="MobiDB-lite"/>
    </source>
</evidence>
<feature type="compositionally biased region" description="Low complexity" evidence="1">
    <location>
        <begin position="237"/>
        <end position="246"/>
    </location>
</feature>
<evidence type="ECO:0000313" key="2">
    <source>
        <dbReference type="EMBL" id="CED84850.1"/>
    </source>
</evidence>
<feature type="compositionally biased region" description="Basic and acidic residues" evidence="1">
    <location>
        <begin position="50"/>
        <end position="59"/>
    </location>
</feature>
<feature type="compositionally biased region" description="Pro residues" evidence="1">
    <location>
        <begin position="201"/>
        <end position="210"/>
    </location>
</feature>
<feature type="compositionally biased region" description="Basic and acidic residues" evidence="1">
    <location>
        <begin position="507"/>
        <end position="518"/>
    </location>
</feature>
<feature type="region of interest" description="Disordered" evidence="1">
    <location>
        <begin position="43"/>
        <end position="81"/>
    </location>
</feature>
<feature type="compositionally biased region" description="Acidic residues" evidence="1">
    <location>
        <begin position="449"/>
        <end position="487"/>
    </location>
</feature>
<protein>
    <submittedName>
        <fullName evidence="2">Uncharacterized protein</fullName>
    </submittedName>
</protein>
<feature type="compositionally biased region" description="Acidic residues" evidence="1">
    <location>
        <begin position="60"/>
        <end position="81"/>
    </location>
</feature>
<feature type="compositionally biased region" description="Basic residues" evidence="1">
    <location>
        <begin position="349"/>
        <end position="361"/>
    </location>
</feature>